<dbReference type="GO" id="GO:0000463">
    <property type="term" value="P:maturation of LSU-rRNA from tricistronic rRNA transcript (SSU-rRNA, 5.8S rRNA, LSU-rRNA)"/>
    <property type="evidence" value="ECO:0007669"/>
    <property type="project" value="TreeGrafter"/>
</dbReference>
<evidence type="ECO:0000259" key="3">
    <source>
        <dbReference type="Pfam" id="PF26140"/>
    </source>
</evidence>
<dbReference type="Pfam" id="PF26140">
    <property type="entry name" value="HEAT_URB1"/>
    <property type="match status" value="1"/>
</dbReference>
<feature type="domain" description="URB1 central HEAT repeat" evidence="3">
    <location>
        <begin position="552"/>
        <end position="717"/>
    </location>
</feature>
<gene>
    <name evidence="4" type="ORF">SAPINGB_P000761</name>
</gene>
<dbReference type="GeneID" id="43579584"/>
<evidence type="ECO:0000313" key="4">
    <source>
        <dbReference type="EMBL" id="VVT45471.1"/>
    </source>
</evidence>
<sequence>MSSYKSRPLQLSDVDGEIISQLSNLIKALQKNKTNYEPLHTFLTRRSDQVLQVWSKLREASEHKLIAAIIGDISQTISLCNEFPALTQLGSHLITQVLEDEGRMGLIYRCLFTGKGTLAIPALSFLEAVTKFRRGILTNDLYSHFDLTAKAIPRILSLKGDVTATVIQRRELREKFIRFYLEFISNSSIIVRRDLVAQKNVISGWFKYMEEDSADLIRDTLEVFEKKIIRDSGFNKPLRMNLFNDWVMGHMANLLGRDDIPTDGKDKIGTLVYEFLHFLVTDTTNGLKHADKQWYLPGPDDSDKSGNDDKINNKILFSFIKVIKPWDNLLRQNLALEILSTSPELVAPYFSEDWTFTLDPKITMFWISSILFLSRAIQLPIPAPLVGSASSQPPSAKMIAEHIFPKPLSKTILTKSLLSPSPLIKYDALQTIILAFNKLQLFIDLYKAKNWSDGYYELLEEIGSRLPEVSTLITSITTIEDDKIDNYALLKSAILRTIAYYAKLLPELFTKNKFVLPSKLMSTLEKENLSGFELVDLQNVLEIQTRLGGLGKWWNKSGDLQYSLFTVLLRISTVLQSDLFTSQIESLIQYLVKPTLIFDQDSKLDVSPISVLVNSLNSGIISMSETERVKVWKLLDECVSRCQRSPYKYIDMIALYQKTAGVTNANISPFIAVVIEQWKFVDKTTEYKNAEAWLFRYLRDSCIAGSDFEAIKTLVSKEDFGKTFEKEILYAGKPYETVKISWEKYFSSKTTFDSLLVSRDLKELSNKKISSRLDIFAAKFRIKHDTDEEVQKVLLSKLTHDLNKDMRKLLLDNEVFVDILSHSSLWIKFFKQLKQWKAELEAKELEPLVSFLKSELVSAKFTASQKLTLFQASSFLLDSDFIKQQIEITSDKSLLEFLYIDYVHKVSESHSLVEKEIISIMDYAMSIHSAGILSALHIYIQTAGPSFAVSPALLEHIHKFCKDSVFSSSRVLQVIIRCVPSTDLSHLHLFTDSSLVDDLTFLSVLTEITTEEGIRSSTDKEDLLKIYSHGLDVSLATLDSPKNDSVLLESSIKFLSKVVATPAFPINSEKIEKVAAFVATYTGPETVSANMIELVSKISSRITGANKINLAQERLMKPLRIWAQRTVTWLAKRLAEDAVIGPRTIGVLESFYKAINDYSLNIWLLVPTASLNTMLEIATTRYLERIEVLQFVAAATPTSRILASAYSTQPMNTGASSSDKKYLPIEFTKLLQIVLNHDRALAAMELGRDHIHAKGTGIAIAYIVSILFNIDVTRHATRSIQERVLALCMGTQRPQDLLLIEILRKIESRISSSFCDLVYAWEITTSSSLANFLATESEESDGDNALGGSKKKRKMEELEDILVGGETETDDLEGVTPLFTVGRSGFEVTFDGGLIQNSIRNFDTSVKFDSRHDKKESYGQFLLKMKHYSRLLRSEMTYSTEFFLLLVTSSNLLTQHESSLIVENLRAFVESGVLALVLCSLSHTDEHINKLALSLLVATANGASPEMGGGFNGSYQDRELVTLIANKIFSYITTSEKKKLADELASSVVVGAKKSTASTSLVPAYLSVPLALILTGIIPSPEHLLYDKAVQAFILHAPSLSAGEVPLFYAIARATTTGEHYGDSLLRELIWYVDTLTCALVDPETLTVYVRRGIFEWTLNLAATLPIPQSAIVSATGGIDRNTDSEAVHAVYSSKMYLRAYNTLVHRKIVALVKRAQEISGGSSVLAIKNGLLGWIQNAIAMNGLISKDFNATSEDTKKFSALTQGLNSSQIKQQKENMEEAHRYVLSLEKLGVREWVTFPTPGELGRSSWTLSKEMPLKYSF</sequence>
<dbReference type="InterPro" id="IPR021714">
    <property type="entry name" value="URB1_N"/>
</dbReference>
<dbReference type="Proteomes" id="UP000398389">
    <property type="component" value="Unassembled WGS sequence"/>
</dbReference>
<dbReference type="Pfam" id="PF16201">
    <property type="entry name" value="NopRA1"/>
    <property type="match status" value="1"/>
</dbReference>
<evidence type="ECO:0000259" key="1">
    <source>
        <dbReference type="Pfam" id="PF11707"/>
    </source>
</evidence>
<dbReference type="PANTHER" id="PTHR13500">
    <property type="entry name" value="NUCLEOLAR PRERIBOSOMAL-ASSOCIATED PROTEIN 1"/>
    <property type="match status" value="1"/>
</dbReference>
<proteinExistence type="predicted"/>
<feature type="domain" description="URB1 C-terminal" evidence="2">
    <location>
        <begin position="1474"/>
        <end position="1735"/>
    </location>
</feature>
<dbReference type="InterPro" id="IPR059018">
    <property type="entry name" value="HEAT_URB1"/>
</dbReference>
<dbReference type="RefSeq" id="XP_031851375.1">
    <property type="nucleotide sequence ID" value="XM_031995484.1"/>
</dbReference>
<dbReference type="GO" id="GO:0005730">
    <property type="term" value="C:nucleolus"/>
    <property type="evidence" value="ECO:0007669"/>
    <property type="project" value="TreeGrafter"/>
</dbReference>
<name>A0A5E8B3T3_9ASCO</name>
<evidence type="ECO:0000313" key="5">
    <source>
        <dbReference type="Proteomes" id="UP000398389"/>
    </source>
</evidence>
<dbReference type="InterPro" id="IPR032436">
    <property type="entry name" value="URB1_C"/>
</dbReference>
<dbReference type="OrthoDB" id="72892at2759"/>
<organism evidence="4 5">
    <name type="scientific">Magnusiomyces paraingens</name>
    <dbReference type="NCBI Taxonomy" id="2606893"/>
    <lineage>
        <taxon>Eukaryota</taxon>
        <taxon>Fungi</taxon>
        <taxon>Dikarya</taxon>
        <taxon>Ascomycota</taxon>
        <taxon>Saccharomycotina</taxon>
        <taxon>Dipodascomycetes</taxon>
        <taxon>Dipodascales</taxon>
        <taxon>Dipodascaceae</taxon>
        <taxon>Magnusiomyces</taxon>
    </lineage>
</organism>
<dbReference type="PANTHER" id="PTHR13500:SF0">
    <property type="entry name" value="NUCLEOLAR PRE-RIBOSOMAL-ASSOCIATED PROTEIN 1"/>
    <property type="match status" value="1"/>
</dbReference>
<reference evidence="4 5" key="1">
    <citation type="submission" date="2019-09" db="EMBL/GenBank/DDBJ databases">
        <authorList>
            <person name="Brejova B."/>
        </authorList>
    </citation>
    <scope>NUCLEOTIDE SEQUENCE [LARGE SCALE GENOMIC DNA]</scope>
</reference>
<dbReference type="InterPro" id="IPR039844">
    <property type="entry name" value="URB1"/>
</dbReference>
<evidence type="ECO:0008006" key="6">
    <source>
        <dbReference type="Google" id="ProtNLM"/>
    </source>
</evidence>
<keyword evidence="5" id="KW-1185">Reference proteome</keyword>
<dbReference type="EMBL" id="CABVLU010000001">
    <property type="protein sequence ID" value="VVT45471.1"/>
    <property type="molecule type" value="Genomic_DNA"/>
</dbReference>
<accession>A0A5E8B3T3</accession>
<evidence type="ECO:0000259" key="2">
    <source>
        <dbReference type="Pfam" id="PF16201"/>
    </source>
</evidence>
<dbReference type="GO" id="GO:0000466">
    <property type="term" value="P:maturation of 5.8S rRNA from tricistronic rRNA transcript (SSU-rRNA, 5.8S rRNA, LSU-rRNA)"/>
    <property type="evidence" value="ECO:0007669"/>
    <property type="project" value="TreeGrafter"/>
</dbReference>
<dbReference type="Pfam" id="PF11707">
    <property type="entry name" value="Npa1"/>
    <property type="match status" value="1"/>
</dbReference>
<feature type="domain" description="URB1 N-terminal" evidence="1">
    <location>
        <begin position="48"/>
        <end position="368"/>
    </location>
</feature>
<protein>
    <recommendedName>
        <fullName evidence="6">Nucleolar pre-ribosomal-associated protein 1</fullName>
    </recommendedName>
</protein>